<dbReference type="SMART" id="SM00047">
    <property type="entry name" value="LYZ2"/>
    <property type="match status" value="1"/>
</dbReference>
<dbReference type="Proteomes" id="UP000831859">
    <property type="component" value="Chromosome"/>
</dbReference>
<feature type="compositionally biased region" description="Polar residues" evidence="3">
    <location>
        <begin position="230"/>
        <end position="248"/>
    </location>
</feature>
<protein>
    <submittedName>
        <fullName evidence="6">Glucosaminidase domain-containing protein</fullName>
    </submittedName>
</protein>
<keyword evidence="7" id="KW-1185">Reference proteome</keyword>
<feature type="region of interest" description="Disordered" evidence="3">
    <location>
        <begin position="33"/>
        <end position="59"/>
    </location>
</feature>
<feature type="compositionally biased region" description="Low complexity" evidence="3">
    <location>
        <begin position="212"/>
        <end position="225"/>
    </location>
</feature>
<feature type="region of interest" description="Disordered" evidence="3">
    <location>
        <begin position="212"/>
        <end position="254"/>
    </location>
</feature>
<evidence type="ECO:0000256" key="4">
    <source>
        <dbReference type="SAM" id="SignalP"/>
    </source>
</evidence>
<dbReference type="PANTHER" id="PTHR33308">
    <property type="entry name" value="PEPTIDOGLYCAN HYDROLASE FLGJ"/>
    <property type="match status" value="1"/>
</dbReference>
<dbReference type="InterPro" id="IPR025987">
    <property type="entry name" value="GW_dom"/>
</dbReference>
<proteinExistence type="inferred from homology"/>
<accession>A0ABY4PI60</accession>
<evidence type="ECO:0000259" key="5">
    <source>
        <dbReference type="PROSITE" id="PS51780"/>
    </source>
</evidence>
<feature type="chain" id="PRO_5047233307" evidence="4">
    <location>
        <begin position="31"/>
        <end position="517"/>
    </location>
</feature>
<feature type="signal peptide" evidence="4">
    <location>
        <begin position="1"/>
        <end position="30"/>
    </location>
</feature>
<evidence type="ECO:0000256" key="2">
    <source>
        <dbReference type="ARBA" id="ARBA00022801"/>
    </source>
</evidence>
<name>A0ABY4PI60_9LACO</name>
<comment type="similarity">
    <text evidence="1">Belongs to the glycosyl hydrolase 73 family.</text>
</comment>
<evidence type="ECO:0000256" key="1">
    <source>
        <dbReference type="ARBA" id="ARBA00010266"/>
    </source>
</evidence>
<dbReference type="Gene3D" id="4.10.80.30">
    <property type="entry name" value="DNA polymerase, domain 6"/>
    <property type="match status" value="1"/>
</dbReference>
<dbReference type="RefSeq" id="WP_249511086.1">
    <property type="nucleotide sequence ID" value="NZ_CP093362.1"/>
</dbReference>
<dbReference type="Pfam" id="PF01832">
    <property type="entry name" value="Glucosaminidase"/>
    <property type="match status" value="1"/>
</dbReference>
<dbReference type="InterPro" id="IPR051056">
    <property type="entry name" value="Glycosyl_Hydrolase_73"/>
</dbReference>
<keyword evidence="4" id="KW-0732">Signal</keyword>
<dbReference type="PANTHER" id="PTHR33308:SF9">
    <property type="entry name" value="PEPTIDOGLYCAN HYDROLASE FLGJ"/>
    <property type="match status" value="1"/>
</dbReference>
<sequence>MKKKNVAKVFLSLMTVSTMMVSVNSLYSYADSNDSNNSPLNNNSSNNNNSSLNNTDNNSIDNLSSQLNYDNFFTKLSPLATKIANKNDLYPSLLLAQAALESFYGQSGLTQNSNNLFGIKSFNGQGVNTDTTEFNGNNSYTTNSVFRTYPDLSSSLQDYADFLNNSRYSNVHRSIATTVEEAAQNIRDDGYATDPDYGAKLIRIINNNNLKSYDSSDSSSQNDYNKGLDINTSVNTNNSQIHNSQTQNDDSKSENIKYNSANGQETFKLSNDYKSYKLSNHAEGSKFQIKNYSWSNKLNSNKKVFADCLAIHKVGSQESKFYRIRLGNDSKRKYWVSEKALDLPNVTYTKTNKKITVKNTDSKQLYNHVYNSPYLSQKIKNTKDLSEDNYNSNMKATIDNNGVKTDWYRIYIAGTGNAWISSKDLSNIKTNDSKKNTYNKTSSGYAYLNNYGKYRLYDKIPGTSKSVKVSNWDKIKVPSDYLVSYDSSGVNGKDNTNWYHININHKTYWISSSALKF</sequence>
<dbReference type="InterPro" id="IPR002901">
    <property type="entry name" value="MGlyc_endo_b_GlcNAc-like_dom"/>
</dbReference>
<evidence type="ECO:0000313" key="6">
    <source>
        <dbReference type="EMBL" id="UQS85107.1"/>
    </source>
</evidence>
<dbReference type="PRINTS" id="PR01002">
    <property type="entry name" value="FLGFLGJ"/>
</dbReference>
<keyword evidence="2" id="KW-0378">Hydrolase</keyword>
<evidence type="ECO:0000256" key="3">
    <source>
        <dbReference type="SAM" id="MobiDB-lite"/>
    </source>
</evidence>
<dbReference type="PROSITE" id="PS51780">
    <property type="entry name" value="GW"/>
    <property type="match status" value="1"/>
</dbReference>
<gene>
    <name evidence="6" type="ORF">MOO46_00435</name>
</gene>
<reference evidence="6 7" key="1">
    <citation type="journal article" date="2022" name="Int. J. Syst. Evol. Microbiol.">
        <title>Apilactobacillus apisilvae sp. nov., Nicolia spurrieriana gen. nov. sp. nov., Bombilactobacillus folatiphilus sp. nov. and Bombilactobacillus thymidiniphilus sp. nov., four new lactic acid bacterial isolates from stingless bees Tetragonula carbonaria and Austroplebeia australis.</title>
        <authorList>
            <person name="Oliphant S.A."/>
            <person name="Watson-Haigh N.S."/>
            <person name="Sumby K.M."/>
            <person name="Gardner J."/>
            <person name="Groom S."/>
            <person name="Jiranek V."/>
        </authorList>
    </citation>
    <scope>NUCLEOTIDE SEQUENCE [LARGE SCALE GENOMIC DNA]</scope>
    <source>
        <strain evidence="6 7">SG5_A10</strain>
    </source>
</reference>
<evidence type="ECO:0000313" key="7">
    <source>
        <dbReference type="Proteomes" id="UP000831859"/>
    </source>
</evidence>
<feature type="domain" description="GW" evidence="5">
    <location>
        <begin position="347"/>
        <end position="430"/>
    </location>
</feature>
<dbReference type="EMBL" id="CP093362">
    <property type="protein sequence ID" value="UQS85107.1"/>
    <property type="molecule type" value="Genomic_DNA"/>
</dbReference>
<dbReference type="Gene3D" id="1.10.530.10">
    <property type="match status" value="1"/>
</dbReference>
<organism evidence="6 7">
    <name type="scientific">Apilactobacillus apisilvae</name>
    <dbReference type="NCBI Taxonomy" id="2923364"/>
    <lineage>
        <taxon>Bacteria</taxon>
        <taxon>Bacillati</taxon>
        <taxon>Bacillota</taxon>
        <taxon>Bacilli</taxon>
        <taxon>Lactobacillales</taxon>
        <taxon>Lactobacillaceae</taxon>
        <taxon>Apilactobacillus</taxon>
    </lineage>
</organism>